<evidence type="ECO:0000313" key="7">
    <source>
        <dbReference type="Proteomes" id="UP000464053"/>
    </source>
</evidence>
<dbReference type="OrthoDB" id="7030999at2"/>
<dbReference type="PANTHER" id="PTHR33420:SF3">
    <property type="entry name" value="FIMBRIAL SUBUNIT ELFA"/>
    <property type="match status" value="1"/>
</dbReference>
<organism evidence="6 7">
    <name type="scientific">Mixta intestinalis</name>
    <dbReference type="NCBI Taxonomy" id="1615494"/>
    <lineage>
        <taxon>Bacteria</taxon>
        <taxon>Pseudomonadati</taxon>
        <taxon>Pseudomonadota</taxon>
        <taxon>Gammaproteobacteria</taxon>
        <taxon>Enterobacterales</taxon>
        <taxon>Erwiniaceae</taxon>
        <taxon>Mixta</taxon>
    </lineage>
</organism>
<dbReference type="SUPFAM" id="SSF49401">
    <property type="entry name" value="Bacterial adhesins"/>
    <property type="match status" value="1"/>
</dbReference>
<accession>A0A6P1Q4M0</accession>
<keyword evidence="7" id="KW-1185">Reference proteome</keyword>
<gene>
    <name evidence="6" type="primary">smf-1</name>
    <name evidence="6" type="ORF">C7M51_03499</name>
</gene>
<evidence type="ECO:0000256" key="2">
    <source>
        <dbReference type="ARBA" id="ARBA00006671"/>
    </source>
</evidence>
<protein>
    <submittedName>
        <fullName evidence="6">Major fimbrial subunit SMF-1</fullName>
    </submittedName>
</protein>
<dbReference type="Gene3D" id="2.60.40.1090">
    <property type="entry name" value="Fimbrial-type adhesion domain"/>
    <property type="match status" value="1"/>
</dbReference>
<name>A0A6P1Q4M0_9GAMM</name>
<dbReference type="RefSeq" id="WP_160622833.1">
    <property type="nucleotide sequence ID" value="NZ_CP028271.1"/>
</dbReference>
<dbReference type="KEGG" id="mint:C7M51_03499"/>
<dbReference type="Pfam" id="PF16970">
    <property type="entry name" value="FimA"/>
    <property type="match status" value="1"/>
</dbReference>
<evidence type="ECO:0000256" key="1">
    <source>
        <dbReference type="ARBA" id="ARBA00004561"/>
    </source>
</evidence>
<evidence type="ECO:0000256" key="5">
    <source>
        <dbReference type="SAM" id="SignalP"/>
    </source>
</evidence>
<keyword evidence="3 5" id="KW-0732">Signal</keyword>
<evidence type="ECO:0000256" key="3">
    <source>
        <dbReference type="ARBA" id="ARBA00022729"/>
    </source>
</evidence>
<dbReference type="EMBL" id="CP028271">
    <property type="protein sequence ID" value="QHM73154.1"/>
    <property type="molecule type" value="Genomic_DNA"/>
</dbReference>
<feature type="signal peptide" evidence="5">
    <location>
        <begin position="1"/>
        <end position="23"/>
    </location>
</feature>
<feature type="chain" id="PRO_5027089855" evidence="5">
    <location>
        <begin position="24"/>
        <end position="179"/>
    </location>
</feature>
<comment type="subcellular location">
    <subcellularLocation>
        <location evidence="1">Fimbrium</location>
    </subcellularLocation>
</comment>
<dbReference type="AlphaFoldDB" id="A0A6P1Q4M0"/>
<dbReference type="InterPro" id="IPR008966">
    <property type="entry name" value="Adhesion_dom_sf"/>
</dbReference>
<dbReference type="GO" id="GO:0043709">
    <property type="term" value="P:cell adhesion involved in single-species biofilm formation"/>
    <property type="evidence" value="ECO:0007669"/>
    <property type="project" value="TreeGrafter"/>
</dbReference>
<evidence type="ECO:0000313" key="6">
    <source>
        <dbReference type="EMBL" id="QHM73154.1"/>
    </source>
</evidence>
<evidence type="ECO:0000256" key="4">
    <source>
        <dbReference type="ARBA" id="ARBA00023263"/>
    </source>
</evidence>
<proteinExistence type="inferred from homology"/>
<dbReference type="InterPro" id="IPR050263">
    <property type="entry name" value="Bact_Fimbrial_Adh_Pro"/>
</dbReference>
<sequence>MKKTLLGTIVAVAFSSVVLPASASVGTITINGTINSTTCVASIGAGKDATINLNPLDASSLASATATAGYETFTISLKDCGSATNQVNAFFEPGSTVDMATGHLVNVAPSATAAKNVQVQLLNKNQQVIKVGDATTARAIKETIVDGKAEMKYGVRYYATGAATAGALTTSVTYSIEYH</sequence>
<reference evidence="6 7" key="1">
    <citation type="submission" date="2018-03" db="EMBL/GenBank/DDBJ databases">
        <title>Pantoea intestinalis SRCM103226 isolated form the mealworm.</title>
        <authorList>
            <person name="Jeong D.-Y."/>
            <person name="Kim J.W."/>
        </authorList>
    </citation>
    <scope>NUCLEOTIDE SEQUENCE [LARGE SCALE GENOMIC DNA]</scope>
    <source>
        <strain evidence="6 7">SRCM103226</strain>
    </source>
</reference>
<dbReference type="GO" id="GO:0009289">
    <property type="term" value="C:pilus"/>
    <property type="evidence" value="ECO:0007669"/>
    <property type="project" value="UniProtKB-SubCell"/>
</dbReference>
<dbReference type="Proteomes" id="UP000464053">
    <property type="component" value="Chromosome"/>
</dbReference>
<keyword evidence="4" id="KW-0281">Fimbrium</keyword>
<dbReference type="InterPro" id="IPR039458">
    <property type="entry name" value="FimA-like"/>
</dbReference>
<dbReference type="InterPro" id="IPR036937">
    <property type="entry name" value="Adhesion_dom_fimbrial_sf"/>
</dbReference>
<comment type="similarity">
    <text evidence="2">Belongs to the fimbrial protein family.</text>
</comment>
<dbReference type="PANTHER" id="PTHR33420">
    <property type="entry name" value="FIMBRIAL SUBUNIT ELFA-RELATED"/>
    <property type="match status" value="1"/>
</dbReference>